<proteinExistence type="predicted"/>
<organism evidence="1 2">
    <name type="scientific">Remersonia thermophila</name>
    <dbReference type="NCBI Taxonomy" id="72144"/>
    <lineage>
        <taxon>Eukaryota</taxon>
        <taxon>Fungi</taxon>
        <taxon>Dikarya</taxon>
        <taxon>Ascomycota</taxon>
        <taxon>Pezizomycotina</taxon>
        <taxon>Sordariomycetes</taxon>
        <taxon>Sordariomycetidae</taxon>
        <taxon>Sordariales</taxon>
        <taxon>Sordariales incertae sedis</taxon>
        <taxon>Remersonia</taxon>
    </lineage>
</organism>
<gene>
    <name evidence="1" type="ORF">VTJ83DRAFT_2233</name>
</gene>
<reference evidence="1 2" key="1">
    <citation type="journal article" date="2024" name="Commun. Biol.">
        <title>Comparative genomic analysis of thermophilic fungi reveals convergent evolutionary adaptations and gene losses.</title>
        <authorList>
            <person name="Steindorff A.S."/>
            <person name="Aguilar-Pontes M.V."/>
            <person name="Robinson A.J."/>
            <person name="Andreopoulos B."/>
            <person name="LaButti K."/>
            <person name="Kuo A."/>
            <person name="Mondo S."/>
            <person name="Riley R."/>
            <person name="Otillar R."/>
            <person name="Haridas S."/>
            <person name="Lipzen A."/>
            <person name="Grimwood J."/>
            <person name="Schmutz J."/>
            <person name="Clum A."/>
            <person name="Reid I.D."/>
            <person name="Moisan M.C."/>
            <person name="Butler G."/>
            <person name="Nguyen T.T.M."/>
            <person name="Dewar K."/>
            <person name="Conant G."/>
            <person name="Drula E."/>
            <person name="Henrissat B."/>
            <person name="Hansel C."/>
            <person name="Singer S."/>
            <person name="Hutchinson M.I."/>
            <person name="de Vries R.P."/>
            <person name="Natvig D.O."/>
            <person name="Powell A.J."/>
            <person name="Tsang A."/>
            <person name="Grigoriev I.V."/>
        </authorList>
    </citation>
    <scope>NUCLEOTIDE SEQUENCE [LARGE SCALE GENOMIC DNA]</scope>
    <source>
        <strain evidence="1 2">ATCC 22073</strain>
    </source>
</reference>
<keyword evidence="2" id="KW-1185">Reference proteome</keyword>
<sequence>MVIYPEYISVDFSRSGDGLATIHLTFGSDEDAAEYSRLSDAAWSHQSPDRHASRVARNLAGFHMSKDRFTLEFETPGHCREWHVAQKSSSWEIRSDYPSSVSLKTMTGLEPTIDQLKKTPIPPGRNSPPRSSRFFWFRKRRGLSKKDISHPVNREPPPRSPPETARIRFMAGMPEQTTTPAPKTWNLLQGISDPMITALALINNQPPLTSERNQVVTGQ</sequence>
<dbReference type="GeneID" id="98123125"/>
<protein>
    <submittedName>
        <fullName evidence="1">Uncharacterized protein</fullName>
    </submittedName>
</protein>
<name>A0ABR4DJ51_9PEZI</name>
<comment type="caution">
    <text evidence="1">The sequence shown here is derived from an EMBL/GenBank/DDBJ whole genome shotgun (WGS) entry which is preliminary data.</text>
</comment>
<evidence type="ECO:0000313" key="2">
    <source>
        <dbReference type="Proteomes" id="UP001600064"/>
    </source>
</evidence>
<dbReference type="Proteomes" id="UP001600064">
    <property type="component" value="Unassembled WGS sequence"/>
</dbReference>
<dbReference type="RefSeq" id="XP_070868773.1">
    <property type="nucleotide sequence ID" value="XM_071008481.1"/>
</dbReference>
<dbReference type="EMBL" id="JAZGUE010000002">
    <property type="protein sequence ID" value="KAL2270049.1"/>
    <property type="molecule type" value="Genomic_DNA"/>
</dbReference>
<accession>A0ABR4DJ51</accession>
<evidence type="ECO:0000313" key="1">
    <source>
        <dbReference type="EMBL" id="KAL2270049.1"/>
    </source>
</evidence>